<evidence type="ECO:0000256" key="1">
    <source>
        <dbReference type="ARBA" id="ARBA00022801"/>
    </source>
</evidence>
<evidence type="ECO:0000313" key="3">
    <source>
        <dbReference type="EMBL" id="KAF6745893.1"/>
    </source>
</evidence>
<protein>
    <submittedName>
        <fullName evidence="3">Six-hairpin glycosidase-like protein</fullName>
    </submittedName>
</protein>
<dbReference type="InterPro" id="IPR008928">
    <property type="entry name" value="6-hairpin_glycosidase_sf"/>
</dbReference>
<dbReference type="EMBL" id="JACGCI010000098">
    <property type="protein sequence ID" value="KAF6745893.1"/>
    <property type="molecule type" value="Genomic_DNA"/>
</dbReference>
<accession>A0A8H6LVX0</accession>
<comment type="caution">
    <text evidence="3">The sequence shown here is derived from an EMBL/GenBank/DDBJ whole genome shotgun (WGS) entry which is preliminary data.</text>
</comment>
<feature type="chain" id="PRO_5034921614" evidence="2">
    <location>
        <begin position="23"/>
        <end position="459"/>
    </location>
</feature>
<evidence type="ECO:0000256" key="2">
    <source>
        <dbReference type="SAM" id="SignalP"/>
    </source>
</evidence>
<dbReference type="AlphaFoldDB" id="A0A8H6LVX0"/>
<dbReference type="PANTHER" id="PTHR41814:SF1">
    <property type="entry name" value="CELLULASE"/>
    <property type="match status" value="1"/>
</dbReference>
<reference evidence="3 4" key="1">
    <citation type="submission" date="2020-07" db="EMBL/GenBank/DDBJ databases">
        <title>Comparative genomics of pyrophilous fungi reveals a link between fire events and developmental genes.</title>
        <authorList>
            <consortium name="DOE Joint Genome Institute"/>
            <person name="Steindorff A.S."/>
            <person name="Carver A."/>
            <person name="Calhoun S."/>
            <person name="Stillman K."/>
            <person name="Liu H."/>
            <person name="Lipzen A."/>
            <person name="Pangilinan J."/>
            <person name="Labutti K."/>
            <person name="Bruns T.D."/>
            <person name="Grigoriev I.V."/>
        </authorList>
    </citation>
    <scope>NUCLEOTIDE SEQUENCE [LARGE SCALE GENOMIC DNA]</scope>
    <source>
        <strain evidence="3 4">CBS 144469</strain>
    </source>
</reference>
<evidence type="ECO:0000313" key="4">
    <source>
        <dbReference type="Proteomes" id="UP000521943"/>
    </source>
</evidence>
<dbReference type="InterPro" id="IPR012341">
    <property type="entry name" value="6hp_glycosidase-like_sf"/>
</dbReference>
<dbReference type="Pfam" id="PF07470">
    <property type="entry name" value="Glyco_hydro_88"/>
    <property type="match status" value="1"/>
</dbReference>
<feature type="signal peptide" evidence="2">
    <location>
        <begin position="1"/>
        <end position="22"/>
    </location>
</feature>
<sequence length="459" mass="50344">MLLTPPDILSIVLFALLSRVEAHLSDQQIQTITSNLAQSATHTWELGTRAQAIPELSAARYSVFSAPRGKAKKSALPPPSDIPSDLSGALSPVFDMARSILGGWQGKKAGEYRFFVLMPASVGNTPAPMIAGDGSAADPASNGIATLLASLTHQALPGGVADGVDYLTITKSQIDFLNSDKVSKTPEGAISHRVEQLQLWSDFVYMVPPVLAYYGVLTKTRSYLVDAYVQCRLYRQYLRDGSTGLWRHVLLGPRVDGVPNDPGFWSTGNGWAAAGMLRVYATIKNRLEFTGSMKNEMNDLKTWVEEVHIAMYSHLDSSNVFTNYADQSPTSARNFYDASSTALMAGTVFRYMVEMRDTACYMDRAQTAWDTLFATNSTNLENGDNFIGYSHFTEDGWLTPTVNPNDYSIQVTHSPEGQAFVVMLHAARRDWQAMNGGLNFQVHVGLLLFSIVATVIWAI</sequence>
<keyword evidence="2" id="KW-0732">Signal</keyword>
<dbReference type="OrthoDB" id="4138492at2759"/>
<keyword evidence="4" id="KW-1185">Reference proteome</keyword>
<gene>
    <name evidence="3" type="ORF">DFP72DRAFT_823712</name>
</gene>
<keyword evidence="3" id="KW-0326">Glycosidase</keyword>
<dbReference type="PANTHER" id="PTHR41814">
    <property type="entry name" value="EXPRESSED PROTEIN"/>
    <property type="match status" value="1"/>
</dbReference>
<keyword evidence="1" id="KW-0378">Hydrolase</keyword>
<proteinExistence type="predicted"/>
<dbReference type="Proteomes" id="UP000521943">
    <property type="component" value="Unassembled WGS sequence"/>
</dbReference>
<organism evidence="3 4">
    <name type="scientific">Ephemerocybe angulata</name>
    <dbReference type="NCBI Taxonomy" id="980116"/>
    <lineage>
        <taxon>Eukaryota</taxon>
        <taxon>Fungi</taxon>
        <taxon>Dikarya</taxon>
        <taxon>Basidiomycota</taxon>
        <taxon>Agaricomycotina</taxon>
        <taxon>Agaricomycetes</taxon>
        <taxon>Agaricomycetidae</taxon>
        <taxon>Agaricales</taxon>
        <taxon>Agaricineae</taxon>
        <taxon>Psathyrellaceae</taxon>
        <taxon>Ephemerocybe</taxon>
    </lineage>
</organism>
<dbReference type="Gene3D" id="1.50.10.10">
    <property type="match status" value="1"/>
</dbReference>
<dbReference type="InterPro" id="IPR010905">
    <property type="entry name" value="Glyco_hydro_88"/>
</dbReference>
<name>A0A8H6LVX0_9AGAR</name>
<dbReference type="GO" id="GO:0016798">
    <property type="term" value="F:hydrolase activity, acting on glycosyl bonds"/>
    <property type="evidence" value="ECO:0007669"/>
    <property type="project" value="UniProtKB-KW"/>
</dbReference>
<dbReference type="SUPFAM" id="SSF48208">
    <property type="entry name" value="Six-hairpin glycosidases"/>
    <property type="match status" value="1"/>
</dbReference>
<dbReference type="GO" id="GO:0005975">
    <property type="term" value="P:carbohydrate metabolic process"/>
    <property type="evidence" value="ECO:0007669"/>
    <property type="project" value="InterPro"/>
</dbReference>